<dbReference type="InterPro" id="IPR004097">
    <property type="entry name" value="DHHA2"/>
</dbReference>
<dbReference type="SMART" id="SM00116">
    <property type="entry name" value="CBS"/>
    <property type="match status" value="2"/>
</dbReference>
<evidence type="ECO:0000256" key="4">
    <source>
        <dbReference type="ARBA" id="ARBA00022801"/>
    </source>
</evidence>
<dbReference type="Pfam" id="PF00571">
    <property type="entry name" value="CBS"/>
    <property type="match status" value="2"/>
</dbReference>
<dbReference type="AlphaFoldDB" id="A0A9D1JAF6"/>
<name>A0A9D1JAF6_9FIRM</name>
<dbReference type="InterPro" id="IPR046342">
    <property type="entry name" value="CBS_dom_sf"/>
</dbReference>
<dbReference type="InterPro" id="IPR038222">
    <property type="entry name" value="DHHA2_dom_sf"/>
</dbReference>
<dbReference type="Pfam" id="PF07085">
    <property type="entry name" value="DRTGG"/>
    <property type="match status" value="1"/>
</dbReference>
<dbReference type="FunFam" id="3.90.1640.10:FF:000001">
    <property type="entry name" value="Probable manganese-dependent inorganic pyrophosphatase"/>
    <property type="match status" value="1"/>
</dbReference>
<dbReference type="GO" id="GO:0046872">
    <property type="term" value="F:metal ion binding"/>
    <property type="evidence" value="ECO:0007669"/>
    <property type="project" value="UniProtKB-KW"/>
</dbReference>
<gene>
    <name evidence="10" type="ORF">IAA55_03950</name>
</gene>
<dbReference type="NCBIfam" id="NF011443">
    <property type="entry name" value="PRK14869.1-5"/>
    <property type="match status" value="1"/>
</dbReference>
<dbReference type="SUPFAM" id="SSF75138">
    <property type="entry name" value="HprK N-terminal domain-like"/>
    <property type="match status" value="1"/>
</dbReference>
<keyword evidence="4 10" id="KW-0378">Hydrolase</keyword>
<dbReference type="SUPFAM" id="SSF64182">
    <property type="entry name" value="DHH phosphoesterases"/>
    <property type="match status" value="1"/>
</dbReference>
<feature type="domain" description="CBS" evidence="9">
    <location>
        <begin position="77"/>
        <end position="134"/>
    </location>
</feature>
<dbReference type="InterPro" id="IPR010766">
    <property type="entry name" value="DRTGG"/>
</dbReference>
<dbReference type="PANTHER" id="PTHR12112">
    <property type="entry name" value="BNIP - RELATED"/>
    <property type="match status" value="1"/>
</dbReference>
<evidence type="ECO:0000256" key="6">
    <source>
        <dbReference type="ARBA" id="ARBA00032535"/>
    </source>
</evidence>
<dbReference type="GO" id="GO:0005737">
    <property type="term" value="C:cytoplasm"/>
    <property type="evidence" value="ECO:0007669"/>
    <property type="project" value="InterPro"/>
</dbReference>
<reference evidence="10" key="1">
    <citation type="submission" date="2020-10" db="EMBL/GenBank/DDBJ databases">
        <authorList>
            <person name="Gilroy R."/>
        </authorList>
    </citation>
    <scope>NUCLEOTIDE SEQUENCE</scope>
    <source>
        <strain evidence="10">ChiSjej5B23-6657</strain>
    </source>
</reference>
<dbReference type="InterPro" id="IPR038763">
    <property type="entry name" value="DHH_sf"/>
</dbReference>
<dbReference type="EC" id="3.6.1.1" evidence="2"/>
<evidence type="ECO:0000256" key="8">
    <source>
        <dbReference type="PROSITE-ProRule" id="PRU00703"/>
    </source>
</evidence>
<dbReference type="Gene3D" id="3.10.310.20">
    <property type="entry name" value="DHHA2 domain"/>
    <property type="match status" value="1"/>
</dbReference>
<keyword evidence="3" id="KW-0479">Metal-binding</keyword>
<dbReference type="InterPro" id="IPR028979">
    <property type="entry name" value="Ser_kin/Pase_Hpr-like_N_sf"/>
</dbReference>
<evidence type="ECO:0000259" key="9">
    <source>
        <dbReference type="PROSITE" id="PS51371"/>
    </source>
</evidence>
<dbReference type="NCBIfam" id="NF011442">
    <property type="entry name" value="PRK14869.1-4"/>
    <property type="match status" value="1"/>
</dbReference>
<dbReference type="Pfam" id="PF02833">
    <property type="entry name" value="DHHA2"/>
    <property type="match status" value="1"/>
</dbReference>
<comment type="caution">
    <text evidence="10">The sequence shown here is derived from an EMBL/GenBank/DDBJ whole genome shotgun (WGS) entry which is preliminary data.</text>
</comment>
<keyword evidence="5" id="KW-0464">Manganese</keyword>
<protein>
    <recommendedName>
        <fullName evidence="2">inorganic diphosphatase</fullName>
        <ecNumber evidence="2">3.6.1.1</ecNumber>
    </recommendedName>
    <alternativeName>
        <fullName evidence="6">Pyrophosphate phospho-hydrolase</fullName>
    </alternativeName>
</protein>
<dbReference type="SMART" id="SM01131">
    <property type="entry name" value="DHHA2"/>
    <property type="match status" value="1"/>
</dbReference>
<dbReference type="Pfam" id="PF01368">
    <property type="entry name" value="DHH"/>
    <property type="match status" value="1"/>
</dbReference>
<dbReference type="Proteomes" id="UP000823912">
    <property type="component" value="Unassembled WGS sequence"/>
</dbReference>
<dbReference type="GO" id="GO:0004427">
    <property type="term" value="F:inorganic diphosphate phosphatase activity"/>
    <property type="evidence" value="ECO:0007669"/>
    <property type="project" value="UniProtKB-EC"/>
</dbReference>
<proteinExistence type="predicted"/>
<dbReference type="PANTHER" id="PTHR12112:SF22">
    <property type="entry name" value="MANGANESE-DEPENDENT INORGANIC PYROPHOSPHATASE-RELATED"/>
    <property type="match status" value="1"/>
</dbReference>
<feature type="domain" description="CBS" evidence="9">
    <location>
        <begin position="256"/>
        <end position="314"/>
    </location>
</feature>
<evidence type="ECO:0000256" key="1">
    <source>
        <dbReference type="ARBA" id="ARBA00001936"/>
    </source>
</evidence>
<dbReference type="PROSITE" id="PS51371">
    <property type="entry name" value="CBS"/>
    <property type="match status" value="2"/>
</dbReference>
<accession>A0A9D1JAF6</accession>
<comment type="catalytic activity">
    <reaction evidence="7">
        <text>diphosphate + H2O = 2 phosphate + H(+)</text>
        <dbReference type="Rhea" id="RHEA:24576"/>
        <dbReference type="ChEBI" id="CHEBI:15377"/>
        <dbReference type="ChEBI" id="CHEBI:15378"/>
        <dbReference type="ChEBI" id="CHEBI:33019"/>
        <dbReference type="ChEBI" id="CHEBI:43474"/>
        <dbReference type="EC" id="3.6.1.1"/>
    </reaction>
</comment>
<comment type="cofactor">
    <cofactor evidence="1">
        <name>Mn(2+)</name>
        <dbReference type="ChEBI" id="CHEBI:29035"/>
    </cofactor>
</comment>
<dbReference type="Gene3D" id="3.10.580.10">
    <property type="entry name" value="CBS-domain"/>
    <property type="match status" value="1"/>
</dbReference>
<keyword evidence="8" id="KW-0129">CBS domain</keyword>
<dbReference type="InterPro" id="IPR001667">
    <property type="entry name" value="DDH_dom"/>
</dbReference>
<reference evidence="10" key="2">
    <citation type="journal article" date="2021" name="PeerJ">
        <title>Extensive microbial diversity within the chicken gut microbiome revealed by metagenomics and culture.</title>
        <authorList>
            <person name="Gilroy R."/>
            <person name="Ravi A."/>
            <person name="Getino M."/>
            <person name="Pursley I."/>
            <person name="Horton D.L."/>
            <person name="Alikhan N.F."/>
            <person name="Baker D."/>
            <person name="Gharbi K."/>
            <person name="Hall N."/>
            <person name="Watson M."/>
            <person name="Adriaenssens E.M."/>
            <person name="Foster-Nyarko E."/>
            <person name="Jarju S."/>
            <person name="Secka A."/>
            <person name="Antonio M."/>
            <person name="Oren A."/>
            <person name="Chaudhuri R.R."/>
            <person name="La Ragione R."/>
            <person name="Hildebrand F."/>
            <person name="Pallen M.J."/>
        </authorList>
    </citation>
    <scope>NUCLEOTIDE SEQUENCE</scope>
    <source>
        <strain evidence="10">ChiSjej5B23-6657</strain>
    </source>
</reference>
<dbReference type="EMBL" id="DVHM01000062">
    <property type="protein sequence ID" value="HIR70415.1"/>
    <property type="molecule type" value="Genomic_DNA"/>
</dbReference>
<evidence type="ECO:0000256" key="5">
    <source>
        <dbReference type="ARBA" id="ARBA00023211"/>
    </source>
</evidence>
<evidence type="ECO:0000313" key="10">
    <source>
        <dbReference type="EMBL" id="HIR70415.1"/>
    </source>
</evidence>
<sequence length="552" mass="62322">MAEQKQRVVWVVGHKNPDTDSICAAIAYADLKNKSEDGVFLPKKAGNLNQETRYVLDRFGVQEPKTISDVGAQLKDINYRRSEGVSEHITLKKAWELMRQLDVVTMPIVNENRHLEGLITNSDIAYSYMDILDNRILSRARTQYKNIVETIQGTLQCGNPHARFTKGKVVVATGNRDAMRREIEQDDLVVVGNIRERQMIALERDAACIVICGENQVDGEVLRLARQQECVLITTEYDAFTTARLIHQSIPIRFFMTRDNIISFQLDDYVDYVQDVMASVRHRDFPILDEQRRFVGMLSRRYLLNTQKKQVILVDHNEKMQAVDGIEQADILEIIDHHRIGSLETMSPIFFRNQPVGCTSTIIYQMYQEKHVSVEPKIAGLLCSAILSDTLMFRSPTCTALDERAARELAAIAGVDVEGLASAMFEAGSDFGSKTISEIFYQDFKTFVAEEDTFGVAQISAVSEKQLSAIKGDLQTYMPIVLGEKGLKMCFAMLTNILTESTELLYEGKKARETVRKAFSEAEFTGDSFLLPGVVSRKKQLIPSLIDAMQED</sequence>
<dbReference type="InterPro" id="IPR000644">
    <property type="entry name" value="CBS_dom"/>
</dbReference>
<organism evidence="10 11">
    <name type="scientific">Candidatus Pullilachnospira gallistercoris</name>
    <dbReference type="NCBI Taxonomy" id="2840911"/>
    <lineage>
        <taxon>Bacteria</taxon>
        <taxon>Bacillati</taxon>
        <taxon>Bacillota</taxon>
        <taxon>Clostridia</taxon>
        <taxon>Lachnospirales</taxon>
        <taxon>Lachnospiraceae</taxon>
        <taxon>Lachnospiraceae incertae sedis</taxon>
        <taxon>Candidatus Pullilachnospira</taxon>
    </lineage>
</organism>
<evidence type="ECO:0000256" key="2">
    <source>
        <dbReference type="ARBA" id="ARBA00012146"/>
    </source>
</evidence>
<dbReference type="SUPFAM" id="SSF54631">
    <property type="entry name" value="CBS-domain pair"/>
    <property type="match status" value="1"/>
</dbReference>
<evidence type="ECO:0000256" key="3">
    <source>
        <dbReference type="ARBA" id="ARBA00022723"/>
    </source>
</evidence>
<evidence type="ECO:0000313" key="11">
    <source>
        <dbReference type="Proteomes" id="UP000823912"/>
    </source>
</evidence>
<dbReference type="Gene3D" id="3.40.1390.20">
    <property type="entry name" value="HprK N-terminal domain-like"/>
    <property type="match status" value="1"/>
</dbReference>
<evidence type="ECO:0000256" key="7">
    <source>
        <dbReference type="ARBA" id="ARBA00047820"/>
    </source>
</evidence>